<feature type="region of interest" description="Disordered" evidence="1">
    <location>
        <begin position="1"/>
        <end position="31"/>
    </location>
</feature>
<feature type="transmembrane region" description="Helical" evidence="2">
    <location>
        <begin position="2118"/>
        <end position="2139"/>
    </location>
</feature>
<dbReference type="Proteomes" id="UP000440668">
    <property type="component" value="Unassembled WGS sequence"/>
</dbReference>
<feature type="region of interest" description="Disordered" evidence="1">
    <location>
        <begin position="1591"/>
        <end position="1610"/>
    </location>
</feature>
<dbReference type="Gene3D" id="2.60.40.10">
    <property type="entry name" value="Immunoglobulins"/>
    <property type="match status" value="1"/>
</dbReference>
<dbReference type="NCBIfam" id="TIGR01451">
    <property type="entry name" value="B_ant_repeat"/>
    <property type="match status" value="2"/>
</dbReference>
<evidence type="ECO:0000313" key="5">
    <source>
        <dbReference type="Proteomes" id="UP000440668"/>
    </source>
</evidence>
<dbReference type="GO" id="GO:0005975">
    <property type="term" value="P:carbohydrate metabolic process"/>
    <property type="evidence" value="ECO:0007669"/>
    <property type="project" value="UniProtKB-ARBA"/>
</dbReference>
<proteinExistence type="predicted"/>
<feature type="region of interest" description="Disordered" evidence="1">
    <location>
        <begin position="1129"/>
        <end position="1169"/>
    </location>
</feature>
<comment type="caution">
    <text evidence="4">The sequence shown here is derived from an EMBL/GenBank/DDBJ whole genome shotgun (WGS) entry which is preliminary data.</text>
</comment>
<dbReference type="Pfam" id="PF24346">
    <property type="entry name" value="DUF7507"/>
    <property type="match status" value="1"/>
</dbReference>
<feature type="compositionally biased region" description="Basic residues" evidence="1">
    <location>
        <begin position="21"/>
        <end position="31"/>
    </location>
</feature>
<feature type="transmembrane region" description="Helical" evidence="2">
    <location>
        <begin position="38"/>
        <end position="57"/>
    </location>
</feature>
<evidence type="ECO:0000256" key="2">
    <source>
        <dbReference type="SAM" id="Phobius"/>
    </source>
</evidence>
<protein>
    <submittedName>
        <fullName evidence="4">DUF11 domain-containing protein</fullName>
    </submittedName>
</protein>
<sequence length="2146" mass="219685">MHGVGRDGDPVAARRSTAPRGARHARVRGRRASRGRRILGAILALVTAGSGLAASVAPATAATVYELQGEWASGTPTTLATGDAVSPTWWFNVNDDEAAPDNEPVEDVTVTVTAHGAVFDSLPPVCRTDGVDPASSISGDGSTLVCNVGTLDRGTAFSLTTPMRVTARTGETVSADATVGGQAADVPELTVQNAFLQDIYWVQATTQSTNTATYRDLVFNWTLFHGAYSPAGPDTVQYELTLSNTLGATMQLGPDGCRAFTSGTASGHPWSGGSHDASQMAPFPGTCVLTRNSSTSYTLTISGIDYSHTQVPTKDSAGNALPTDRVAVASGQVQIRVMSGATAGGLSLTSNAPTYTAVDGQTYTDDPSNNSSNRTWTAGYWTHAWTYSYTGQRSSSWSDTYRVAPGTEVSAAASVNYPNVSSPNATQGALCVVLDTRYVEFTGAMTRFDNATTGPDAGLPLAYYTGNSALLNPSSGSYDPNAFECQGSAGWTTTMPADPTTIKAVRTIYTPTNAIKERRVVLQVTQRIKDTTPVGTPVWTWGAYMNAANPNNVWVYPNRSSNPADMPVNGTVTPNSRYAYAAGGRDILRTIGVTPDVEKSVLPITVDPGGEATYTLDYSANGTGAVAPTVDDYVLTDTLPAGATYVPGSASPEPAVTTDGSGQQVLTWTLDGVATNVAHSLSYRVQFPDDLQGGDRLVNSVNAAVGGITSGNATASVVVSDSGLTKVIKTADQAFIPNLAGDGVGTGSWTVLVRSQDPMPQSFVDVIDILPYVGDGRGTSFSGSYELDGPVTASIGSTVYYTTADPATLTDDPADPANGSAGDVSGNTVGWTTTFTPDATAVRVITGTLAPRGEFTISVPVVTDGMLGGDTLVNRSQGRAENTRLVMRTSASTSIANYYSASLKKYVQDEFGNWRDANDPLDYPQFRVGDTVRYRIVVENTGQGTLTNVAVSDDQQPELGSFVIDSLAPGETQSHEFEIDIVEPVDDVIVNTACADADIPEDSGVEPTINCDPAGFTVVGTPTHTKEVVSATPVGDGRWEVVYEIVVSNTQTPSTTYTLEDTLHFTDQATVVSAAVTQAPAGVVLADPAWDGQENVTIATDVPLAGQDDDGYEPHVYRLTVLADVPLQLDGAGSGEDDPTACPAEGSDADQGFNNTSHMTGPEGEPEDDQACAPIPSIDVEKSVSAGPVPNGDGTWTVTYDLVVTNTGMGDGIYDIADRMTADGDLQVVSGEVVTVPDGVTPNGSWTGLGAEGAPENVIASGVSLPAGGTHTYQVEVVLAIEGDGGAPLVTSCEAEPEGAPGGLSNAAAIQHNDLTDSDEACVTVAAITVEKSIAEGPVPNGDGTWTITYDVVAQNVGAAAGEYDVYDQLRYGEGIEIVSAQITQAPDGVTPNGSWTGLGDASSSPENLVADGVELDAGGVHTYRIVVTVEMDESTIDPSVLQCPEPGSGGSGGLANSTSLDHNGIVAGDEVCASLPLIDVEKSVSAGPVPNGDGTWTITYDLVATNSGQASGEYDLVDRLQYGEGVVVESATVVSAPDGVVTEAGWTGQGAAGSPENVVAEGVTLGADSAHTYQVQVVVSLDRAVVTPESLQCPEPGSGEGGGLANSTELTHNGETSADDACASLPLIDIVKSLSGAVTPVEGEPGQYDAVYEITVTNAGPGDGLYDLTDELAPGEGVEVLGVQDVVTDAPEPVALNPGFDGTSDTLVVAGQPIAGATTAPVVHTYTVTVRYAADLSDVEIPDTDACTTGDGSTVAGGLANTATVGWNGLDGTDDACVRPGKPTLDKALVSAAPAGDGTWEVVYDLTVGNVGGEATTYDLDDELLFAPVVTVDSVAVTGPEGVTVNAGFDGAADQRIATGVSIAGMDDEGYAPHVYRVTVVAHVPLSFAADDVDEDGTGSPACTVPAGSNTLQQGLNNAATLTDETGGTQTDTDCAPLPSIDVTKSTDGDPVQGDDGSWTVRYAVTVTNDGGSAGVYDLTDRLRYGAGITVRSATVTATPEGVTASATWTGQGAEGDAANVVAADVDLAPGATHVYRVEVVAAVDPGRADATTFACPAPGSGEAGGFANTAGVGHNDLTDAADACAAPPEPVDPAQPGTPGAPGKPGSSLATTGATLAWVAGGAALLLLLGMLALLAARRRRLTS</sequence>
<evidence type="ECO:0000256" key="1">
    <source>
        <dbReference type="SAM" id="MobiDB-lite"/>
    </source>
</evidence>
<keyword evidence="2" id="KW-0472">Membrane</keyword>
<reference evidence="4 5" key="1">
    <citation type="submission" date="2019-11" db="EMBL/GenBank/DDBJ databases">
        <title>Cellulosimicrobium composti sp. nov. isolated from a compost.</title>
        <authorList>
            <person name="Yang Y."/>
        </authorList>
    </citation>
    <scope>NUCLEOTIDE SEQUENCE [LARGE SCALE GENOMIC DNA]</scope>
    <source>
        <strain evidence="4 5">BIT-GX5</strain>
    </source>
</reference>
<accession>A0A6N7ZEI4</accession>
<dbReference type="InterPro" id="IPR047589">
    <property type="entry name" value="DUF11_rpt"/>
</dbReference>
<keyword evidence="2" id="KW-1133">Transmembrane helix</keyword>
<dbReference type="InterPro" id="IPR013783">
    <property type="entry name" value="Ig-like_fold"/>
</dbReference>
<dbReference type="InterPro" id="IPR055354">
    <property type="entry name" value="DUF7507"/>
</dbReference>
<dbReference type="EMBL" id="WMKA01000004">
    <property type="protein sequence ID" value="MTG87845.1"/>
    <property type="molecule type" value="Genomic_DNA"/>
</dbReference>
<gene>
    <name evidence="4" type="ORF">GJV82_02585</name>
</gene>
<feature type="region of interest" description="Disordered" evidence="1">
    <location>
        <begin position="1928"/>
        <end position="1956"/>
    </location>
</feature>
<feature type="region of interest" description="Disordered" evidence="1">
    <location>
        <begin position="2084"/>
        <end position="2110"/>
    </location>
</feature>
<keyword evidence="2" id="KW-0812">Transmembrane</keyword>
<evidence type="ECO:0000313" key="4">
    <source>
        <dbReference type="EMBL" id="MTG87845.1"/>
    </source>
</evidence>
<feature type="domain" description="DUF7507" evidence="3">
    <location>
        <begin position="927"/>
        <end position="1005"/>
    </location>
</feature>
<name>A0A6N7ZEI4_9MICO</name>
<evidence type="ECO:0000259" key="3">
    <source>
        <dbReference type="Pfam" id="PF24346"/>
    </source>
</evidence>
<organism evidence="4 5">
    <name type="scientific">Cellulosimicrobium composti</name>
    <dbReference type="NCBI Taxonomy" id="2672572"/>
    <lineage>
        <taxon>Bacteria</taxon>
        <taxon>Bacillati</taxon>
        <taxon>Actinomycetota</taxon>
        <taxon>Actinomycetes</taxon>
        <taxon>Micrococcales</taxon>
        <taxon>Promicromonosporaceae</taxon>
        <taxon>Cellulosimicrobium</taxon>
    </lineage>
</organism>